<evidence type="ECO:0000259" key="9">
    <source>
        <dbReference type="Pfam" id="PF13231"/>
    </source>
</evidence>
<keyword evidence="5 8" id="KW-0812">Transmembrane</keyword>
<evidence type="ECO:0000256" key="3">
    <source>
        <dbReference type="ARBA" id="ARBA00022676"/>
    </source>
</evidence>
<proteinExistence type="predicted"/>
<keyword evidence="4" id="KW-0808">Transferase</keyword>
<evidence type="ECO:0000256" key="7">
    <source>
        <dbReference type="ARBA" id="ARBA00023136"/>
    </source>
</evidence>
<keyword evidence="6 8" id="KW-1133">Transmembrane helix</keyword>
<keyword evidence="2" id="KW-1003">Cell membrane</keyword>
<reference evidence="10" key="1">
    <citation type="journal article" date="2020" name="mSystems">
        <title>Genome- and Community-Level Interaction Insights into Carbon Utilization and Element Cycling Functions of Hydrothermarchaeota in Hydrothermal Sediment.</title>
        <authorList>
            <person name="Zhou Z."/>
            <person name="Liu Y."/>
            <person name="Xu W."/>
            <person name="Pan J."/>
            <person name="Luo Z.H."/>
            <person name="Li M."/>
        </authorList>
    </citation>
    <scope>NUCLEOTIDE SEQUENCE [LARGE SCALE GENOMIC DNA]</scope>
    <source>
        <strain evidence="10">SpSt-374</strain>
    </source>
</reference>
<feature type="transmembrane region" description="Helical" evidence="8">
    <location>
        <begin position="194"/>
        <end position="212"/>
    </location>
</feature>
<keyword evidence="3" id="KW-0328">Glycosyltransferase</keyword>
<dbReference type="Pfam" id="PF13231">
    <property type="entry name" value="PMT_2"/>
    <property type="match status" value="1"/>
</dbReference>
<keyword evidence="7 8" id="KW-0472">Membrane</keyword>
<evidence type="ECO:0000256" key="5">
    <source>
        <dbReference type="ARBA" id="ARBA00022692"/>
    </source>
</evidence>
<dbReference type="EMBL" id="DSPX01000060">
    <property type="protein sequence ID" value="HGG00293.1"/>
    <property type="molecule type" value="Genomic_DNA"/>
</dbReference>
<feature type="transmembrane region" description="Helical" evidence="8">
    <location>
        <begin position="322"/>
        <end position="340"/>
    </location>
</feature>
<feature type="transmembrane region" description="Helical" evidence="8">
    <location>
        <begin position="86"/>
        <end position="107"/>
    </location>
</feature>
<feature type="transmembrane region" description="Helical" evidence="8">
    <location>
        <begin position="262"/>
        <end position="283"/>
    </location>
</feature>
<gene>
    <name evidence="10" type="ORF">ENR15_06490</name>
</gene>
<dbReference type="GO" id="GO:0016763">
    <property type="term" value="F:pentosyltransferase activity"/>
    <property type="evidence" value="ECO:0007669"/>
    <property type="project" value="TreeGrafter"/>
</dbReference>
<evidence type="ECO:0000256" key="6">
    <source>
        <dbReference type="ARBA" id="ARBA00022989"/>
    </source>
</evidence>
<comment type="caution">
    <text evidence="10">The sequence shown here is derived from an EMBL/GenBank/DDBJ whole genome shotgun (WGS) entry which is preliminary data.</text>
</comment>
<dbReference type="PANTHER" id="PTHR33908:SF11">
    <property type="entry name" value="MEMBRANE PROTEIN"/>
    <property type="match status" value="1"/>
</dbReference>
<evidence type="ECO:0000256" key="8">
    <source>
        <dbReference type="SAM" id="Phobius"/>
    </source>
</evidence>
<feature type="transmembrane region" description="Helical" evidence="8">
    <location>
        <begin position="151"/>
        <end position="174"/>
    </location>
</feature>
<sequence length="482" mass="54278">MLQSLALEDPHHPPLYYLMARFWCECFGDSVAVIRRLSASISLLAFPLIYLLCRSLFASPLVAEVAVAIIAVSPFHILYAREARPYSLWIVTILLSSWLLLRNLSLVPCHVEEKPGFLRKISVKLRDISSRNPVSGGLSLWLYAGSLAVSFYTFLLSGLVALAHGIYLVAVNLWRMKVRRHCPGLPADWSRGTAGYLVALVAALVMFSPWMLAVSRNWSRVETTTAWTGDKMPLFSLLKIWAANISRLFFDINFDSESHTELYAIVPILISLGLVAWSIYFLIRHTPPPVWLFVVILMAVGSLSLIIPDLIWGGRRSSISRYLIPCYLAIEIAVAYFTAAQLETLNQRRQNPIISIFALILIAGIVSGAVIAHSDTWWIKKNSHHNPVVAEVINQMPNSLLISSNYRYNFGEILSLSHLLAPQVRLLLLQEPNFPQIPSEFSNILVFNPSPNLIAAIKSNPKYRIKHFQQPKLRLWQGTIDN</sequence>
<comment type="subcellular location">
    <subcellularLocation>
        <location evidence="1">Cell membrane</location>
        <topology evidence="1">Multi-pass membrane protein</topology>
    </subcellularLocation>
</comment>
<dbReference type="PANTHER" id="PTHR33908">
    <property type="entry name" value="MANNOSYLTRANSFERASE YKCB-RELATED"/>
    <property type="match status" value="1"/>
</dbReference>
<dbReference type="GO" id="GO:0005886">
    <property type="term" value="C:plasma membrane"/>
    <property type="evidence" value="ECO:0007669"/>
    <property type="project" value="UniProtKB-SubCell"/>
</dbReference>
<dbReference type="InterPro" id="IPR038731">
    <property type="entry name" value="RgtA/B/C-like"/>
</dbReference>
<organism evidence="10">
    <name type="scientific">Planktothricoides sp. SpSt-374</name>
    <dbReference type="NCBI Taxonomy" id="2282167"/>
    <lineage>
        <taxon>Bacteria</taxon>
        <taxon>Bacillati</taxon>
        <taxon>Cyanobacteriota</taxon>
        <taxon>Cyanophyceae</taxon>
        <taxon>Oscillatoriophycideae</taxon>
        <taxon>Oscillatoriales</taxon>
        <taxon>Oscillatoriaceae</taxon>
        <taxon>Planktothricoides</taxon>
    </lineage>
</organism>
<evidence type="ECO:0000256" key="4">
    <source>
        <dbReference type="ARBA" id="ARBA00022679"/>
    </source>
</evidence>
<dbReference type="GO" id="GO:0009103">
    <property type="term" value="P:lipopolysaccharide biosynthetic process"/>
    <property type="evidence" value="ECO:0007669"/>
    <property type="project" value="UniProtKB-ARBA"/>
</dbReference>
<dbReference type="AlphaFoldDB" id="A0A7C3VFW2"/>
<feature type="transmembrane region" description="Helical" evidence="8">
    <location>
        <begin position="289"/>
        <end position="310"/>
    </location>
</feature>
<evidence type="ECO:0000313" key="10">
    <source>
        <dbReference type="EMBL" id="HGG00293.1"/>
    </source>
</evidence>
<name>A0A7C3VFW2_9CYAN</name>
<feature type="transmembrane region" description="Helical" evidence="8">
    <location>
        <begin position="60"/>
        <end position="80"/>
    </location>
</feature>
<evidence type="ECO:0000256" key="2">
    <source>
        <dbReference type="ARBA" id="ARBA00022475"/>
    </source>
</evidence>
<evidence type="ECO:0000256" key="1">
    <source>
        <dbReference type="ARBA" id="ARBA00004651"/>
    </source>
</evidence>
<feature type="transmembrane region" description="Helical" evidence="8">
    <location>
        <begin position="352"/>
        <end position="372"/>
    </location>
</feature>
<dbReference type="InterPro" id="IPR050297">
    <property type="entry name" value="LipidA_mod_glycosyltrf_83"/>
</dbReference>
<accession>A0A7C3VFW2</accession>
<protein>
    <recommendedName>
        <fullName evidence="9">Glycosyltransferase RgtA/B/C/D-like domain-containing protein</fullName>
    </recommendedName>
</protein>
<feature type="domain" description="Glycosyltransferase RgtA/B/C/D-like" evidence="9">
    <location>
        <begin position="11"/>
        <end position="103"/>
    </location>
</feature>